<dbReference type="Proteomes" id="UP001167796">
    <property type="component" value="Unassembled WGS sequence"/>
</dbReference>
<keyword evidence="3" id="KW-1185">Reference proteome</keyword>
<evidence type="ECO:0000313" key="3">
    <source>
        <dbReference type="Proteomes" id="UP001167796"/>
    </source>
</evidence>
<protein>
    <submittedName>
        <fullName evidence="2">Uncharacterized protein</fullName>
    </submittedName>
</protein>
<feature type="transmembrane region" description="Helical" evidence="1">
    <location>
        <begin position="36"/>
        <end position="54"/>
    </location>
</feature>
<evidence type="ECO:0000256" key="1">
    <source>
        <dbReference type="SAM" id="Phobius"/>
    </source>
</evidence>
<evidence type="ECO:0000313" key="2">
    <source>
        <dbReference type="EMBL" id="MDO7849196.1"/>
    </source>
</evidence>
<dbReference type="RefSeq" id="WP_305013864.1">
    <property type="nucleotide sequence ID" value="NZ_JAUQSX010000015.1"/>
</dbReference>
<keyword evidence="1" id="KW-1133">Transmembrane helix</keyword>
<proteinExistence type="predicted"/>
<organism evidence="2 3">
    <name type="scientific">Hymenobacter mellowenesis</name>
    <dbReference type="NCBI Taxonomy" id="3063995"/>
    <lineage>
        <taxon>Bacteria</taxon>
        <taxon>Pseudomonadati</taxon>
        <taxon>Bacteroidota</taxon>
        <taxon>Cytophagia</taxon>
        <taxon>Cytophagales</taxon>
        <taxon>Hymenobacteraceae</taxon>
        <taxon>Hymenobacter</taxon>
    </lineage>
</organism>
<accession>A0ABT9AH77</accession>
<gene>
    <name evidence="2" type="ORF">Q5H92_22725</name>
</gene>
<sequence>MPDDYHQSPHIHEVKGDANYHYHEAPHQKPRRPIRWGWISSGIAALALAGGTLVTTQLNARPVYYCASENAVKYHTDATCSHLKQCNARVKSMPLGQAKDKMELCKACH</sequence>
<keyword evidence="1" id="KW-0472">Membrane</keyword>
<reference evidence="2" key="1">
    <citation type="submission" date="2023-07" db="EMBL/GenBank/DDBJ databases">
        <authorList>
            <person name="Kim M.K."/>
        </authorList>
    </citation>
    <scope>NUCLEOTIDE SEQUENCE</scope>
    <source>
        <strain evidence="2">M29</strain>
    </source>
</reference>
<keyword evidence="1" id="KW-0812">Transmembrane</keyword>
<name>A0ABT9AH77_9BACT</name>
<comment type="caution">
    <text evidence="2">The sequence shown here is derived from an EMBL/GenBank/DDBJ whole genome shotgun (WGS) entry which is preliminary data.</text>
</comment>
<dbReference type="EMBL" id="JAUQSX010000015">
    <property type="protein sequence ID" value="MDO7849196.1"/>
    <property type="molecule type" value="Genomic_DNA"/>
</dbReference>